<keyword evidence="3" id="KW-1185">Reference proteome</keyword>
<evidence type="ECO:0000313" key="3">
    <source>
        <dbReference type="Proteomes" id="UP000288623"/>
    </source>
</evidence>
<dbReference type="GO" id="GO:0006508">
    <property type="term" value="P:proteolysis"/>
    <property type="evidence" value="ECO:0007669"/>
    <property type="project" value="InterPro"/>
</dbReference>
<protein>
    <submittedName>
        <fullName evidence="2">Esterase</fullName>
    </submittedName>
</protein>
<feature type="domain" description="Peptidase S9 prolyl oligopeptidase catalytic" evidence="1">
    <location>
        <begin position="97"/>
        <end position="239"/>
    </location>
</feature>
<dbReference type="InterPro" id="IPR029058">
    <property type="entry name" value="AB_hydrolase_fold"/>
</dbReference>
<dbReference type="EMBL" id="JTFC01000031">
    <property type="protein sequence ID" value="RUS55541.1"/>
    <property type="molecule type" value="Genomic_DNA"/>
</dbReference>
<dbReference type="InterPro" id="IPR001375">
    <property type="entry name" value="Peptidase_S9_cat"/>
</dbReference>
<dbReference type="OrthoDB" id="31158at2"/>
<evidence type="ECO:0000313" key="2">
    <source>
        <dbReference type="EMBL" id="RUS55541.1"/>
    </source>
</evidence>
<accession>A0A433RTQ7</accession>
<comment type="caution">
    <text evidence="2">The sequence shown here is derived from an EMBL/GenBank/DDBJ whole genome shotgun (WGS) entry which is preliminary data.</text>
</comment>
<organism evidence="2 3">
    <name type="scientific">Candidatus Kurthia intestinigallinarum</name>
    <dbReference type="NCBI Taxonomy" id="1562256"/>
    <lineage>
        <taxon>Bacteria</taxon>
        <taxon>Bacillati</taxon>
        <taxon>Bacillota</taxon>
        <taxon>Bacilli</taxon>
        <taxon>Bacillales</taxon>
        <taxon>Caryophanaceae</taxon>
        <taxon>Kurthia</taxon>
    </lineage>
</organism>
<dbReference type="AlphaFoldDB" id="A0A433RTQ7"/>
<dbReference type="Pfam" id="PF00326">
    <property type="entry name" value="Peptidase_S9"/>
    <property type="match status" value="1"/>
</dbReference>
<dbReference type="Proteomes" id="UP000288623">
    <property type="component" value="Unassembled WGS sequence"/>
</dbReference>
<proteinExistence type="predicted"/>
<sequence>MIVANEKWGNIPLLHVYDEEKATADTPIVLFIHGFQSAKEHNLHYAYNLVQQGMRVLMPDAILHGERSQGLNTIEMSLRFWETVLTNIQEVKFLYEELRRKGFTGRFGLAGTSMGGITTLGCLKVFDFVETAAVYMGTATYVTLAKGQLAQIEAQGFDLQLTEQELTDLMNTLTSLDLSLTPEKLNNRPVYFWHGKQDKTVPFNLAYDTYVAKFQPLYENNPELIRFDIAKNEGHKVNRSGMLAGVAWLAEHLR</sequence>
<dbReference type="Gene3D" id="3.40.50.1820">
    <property type="entry name" value="alpha/beta hydrolase"/>
    <property type="match status" value="1"/>
</dbReference>
<evidence type="ECO:0000259" key="1">
    <source>
        <dbReference type="Pfam" id="PF00326"/>
    </source>
</evidence>
<dbReference type="RefSeq" id="WP_020189233.1">
    <property type="nucleotide sequence ID" value="NZ_JTFC01000031.1"/>
</dbReference>
<reference evidence="2 3" key="1">
    <citation type="submission" date="2014-11" db="EMBL/GenBank/DDBJ databases">
        <title>Genome sequence and analysis of novel Kurthia sp.</title>
        <authorList>
            <person name="Lawson J.N."/>
            <person name="Gonzalez J.E."/>
            <person name="Rinauldi L."/>
            <person name="Xuan Z."/>
            <person name="Firman A."/>
            <person name="Shaddox L."/>
            <person name="Trudeau A."/>
            <person name="Shah S."/>
            <person name="Reiman D."/>
        </authorList>
    </citation>
    <scope>NUCLEOTIDE SEQUENCE [LARGE SCALE GENOMIC DNA]</scope>
    <source>
        <strain evidence="2 3">3B1D</strain>
    </source>
</reference>
<gene>
    <name evidence="2" type="ORF">QI30_11485</name>
</gene>
<dbReference type="GO" id="GO:0008236">
    <property type="term" value="F:serine-type peptidase activity"/>
    <property type="evidence" value="ECO:0007669"/>
    <property type="project" value="InterPro"/>
</dbReference>
<dbReference type="SUPFAM" id="SSF53474">
    <property type="entry name" value="alpha/beta-Hydrolases"/>
    <property type="match status" value="1"/>
</dbReference>
<name>A0A433RTQ7_9BACL</name>